<reference evidence="3" key="1">
    <citation type="journal article" date="2019" name="PLoS Negl. Trop. Dis.">
        <title>Revisiting the worldwide diversity of Leptospira species in the environment.</title>
        <authorList>
            <person name="Vincent A.T."/>
            <person name="Schiettekatte O."/>
            <person name="Bourhy P."/>
            <person name="Veyrier F.J."/>
            <person name="Picardeau M."/>
        </authorList>
    </citation>
    <scope>NUCLEOTIDE SEQUENCE [LARGE SCALE GENOMIC DNA]</scope>
    <source>
        <strain evidence="3">201800295</strain>
    </source>
</reference>
<feature type="transmembrane region" description="Helical" evidence="1">
    <location>
        <begin position="17"/>
        <end position="34"/>
    </location>
</feature>
<dbReference type="Proteomes" id="UP000297617">
    <property type="component" value="Unassembled WGS sequence"/>
</dbReference>
<accession>A0ABY2L128</accession>
<name>A0ABY2L128_9LEPT</name>
<organism evidence="2 3">
    <name type="scientific">Leptospira bouyouniensis</name>
    <dbReference type="NCBI Taxonomy" id="2484911"/>
    <lineage>
        <taxon>Bacteria</taxon>
        <taxon>Pseudomonadati</taxon>
        <taxon>Spirochaetota</taxon>
        <taxon>Spirochaetia</taxon>
        <taxon>Leptospirales</taxon>
        <taxon>Leptospiraceae</taxon>
        <taxon>Leptospira</taxon>
    </lineage>
</organism>
<comment type="caution">
    <text evidence="2">The sequence shown here is derived from an EMBL/GenBank/DDBJ whole genome shotgun (WGS) entry which is preliminary data.</text>
</comment>
<evidence type="ECO:0000313" key="2">
    <source>
        <dbReference type="EMBL" id="TGK46982.1"/>
    </source>
</evidence>
<gene>
    <name evidence="2" type="ORF">EHQ10_16725</name>
</gene>
<keyword evidence="3" id="KW-1185">Reference proteome</keyword>
<protein>
    <submittedName>
        <fullName evidence="2">Uncharacterized protein</fullName>
    </submittedName>
</protein>
<keyword evidence="1" id="KW-0472">Membrane</keyword>
<dbReference type="EMBL" id="RQFD01000016">
    <property type="protein sequence ID" value="TGK46982.1"/>
    <property type="molecule type" value="Genomic_DNA"/>
</dbReference>
<keyword evidence="1" id="KW-0812">Transmembrane</keyword>
<feature type="transmembrane region" description="Helical" evidence="1">
    <location>
        <begin position="46"/>
        <end position="66"/>
    </location>
</feature>
<keyword evidence="1" id="KW-1133">Transmembrane helix</keyword>
<evidence type="ECO:0000313" key="3">
    <source>
        <dbReference type="Proteomes" id="UP000297617"/>
    </source>
</evidence>
<evidence type="ECO:0000256" key="1">
    <source>
        <dbReference type="SAM" id="Phobius"/>
    </source>
</evidence>
<sequence>MIPNIFVMVFAPDDGTIRGHVSHILIMTLLIWLLQDITKVYLNTTLVDHFFLFSILHLYVGLFVTFSI</sequence>
<proteinExistence type="predicted"/>